<dbReference type="PANTHER" id="PTHR47470">
    <property type="entry name" value="CHOLESTEROL OXIDASE"/>
    <property type="match status" value="1"/>
</dbReference>
<keyword evidence="6 19" id="KW-0560">Oxidoreductase</keyword>
<dbReference type="InterPro" id="IPR000172">
    <property type="entry name" value="GMC_OxRdtase_N"/>
</dbReference>
<evidence type="ECO:0000313" key="20">
    <source>
        <dbReference type="Proteomes" id="UP000318017"/>
    </source>
</evidence>
<name>A0A518G2Z0_9BACT</name>
<comment type="pathway">
    <text evidence="12">Steroid metabolism; cholesterol degradation.</text>
</comment>
<keyword evidence="7" id="KW-0443">Lipid metabolism</keyword>
<feature type="domain" description="Glucose-methanol-choline oxidoreductase C-terminal" evidence="18">
    <location>
        <begin position="600"/>
        <end position="670"/>
    </location>
</feature>
<evidence type="ECO:0000256" key="12">
    <source>
        <dbReference type="ARBA" id="ARBA00049645"/>
    </source>
</evidence>
<dbReference type="EMBL" id="CP036298">
    <property type="protein sequence ID" value="QDV22966.1"/>
    <property type="molecule type" value="Genomic_DNA"/>
</dbReference>
<dbReference type="EC" id="1.1.3.6" evidence="13"/>
<evidence type="ECO:0000259" key="17">
    <source>
        <dbReference type="Pfam" id="PF00732"/>
    </source>
</evidence>
<dbReference type="Pfam" id="PF00732">
    <property type="entry name" value="GMC_oxred_N"/>
    <property type="match status" value="1"/>
</dbReference>
<dbReference type="GO" id="GO:0008203">
    <property type="term" value="P:cholesterol metabolic process"/>
    <property type="evidence" value="ECO:0007669"/>
    <property type="project" value="UniProtKB-KW"/>
</dbReference>
<dbReference type="PANTHER" id="PTHR47470:SF1">
    <property type="entry name" value="FAD-DEPENDENT OXIDOREDUCTASE 2 FAD BINDING DOMAIN-CONTAINING PROTEIN"/>
    <property type="match status" value="1"/>
</dbReference>
<keyword evidence="4" id="KW-0285">Flavoprotein</keyword>
<dbReference type="GO" id="GO:0004769">
    <property type="term" value="F:steroid Delta-isomerase activity"/>
    <property type="evidence" value="ECO:0007669"/>
    <property type="project" value="UniProtKB-EC"/>
</dbReference>
<comment type="similarity">
    <text evidence="2">Belongs to the GMC oxidoreductase family.</text>
</comment>
<organism evidence="19 20">
    <name type="scientific">Aureliella helgolandensis</name>
    <dbReference type="NCBI Taxonomy" id="2527968"/>
    <lineage>
        <taxon>Bacteria</taxon>
        <taxon>Pseudomonadati</taxon>
        <taxon>Planctomycetota</taxon>
        <taxon>Planctomycetia</taxon>
        <taxon>Pirellulales</taxon>
        <taxon>Pirellulaceae</taxon>
        <taxon>Aureliella</taxon>
    </lineage>
</organism>
<dbReference type="KEGG" id="ahel:Q31a_12590"/>
<keyword evidence="10" id="KW-0413">Isomerase</keyword>
<evidence type="ECO:0000256" key="4">
    <source>
        <dbReference type="ARBA" id="ARBA00022630"/>
    </source>
</evidence>
<evidence type="ECO:0000256" key="13">
    <source>
        <dbReference type="ARBA" id="ARBA00049723"/>
    </source>
</evidence>
<dbReference type="InterPro" id="IPR007867">
    <property type="entry name" value="GMC_OxRtase_C"/>
</dbReference>
<evidence type="ECO:0000256" key="16">
    <source>
        <dbReference type="SAM" id="MobiDB-lite"/>
    </source>
</evidence>
<evidence type="ECO:0000256" key="1">
    <source>
        <dbReference type="ARBA" id="ARBA00001974"/>
    </source>
</evidence>
<dbReference type="Proteomes" id="UP000318017">
    <property type="component" value="Chromosome"/>
</dbReference>
<sequence length="688" mass="73973">MGRYSGGTHFAPSTAVTENSSVSTPSVIVVDTGSNGLASKGALAVQSPLPQFEDMMRPRPLKNSTAAFGLERKRSELTRRSAVKLGAAAVVGSGGSVVSAAPVGGALRDFLGRRQSGPSILKQKAIEDYRANMLPLGGSLASPSQQLLRPIARGVPWQFEVLVIGSGYGAAVTAARLAPRLRPGQRMAVVERGREWVPGTFPDRFPDLLDAARLKPTGLKQGQLENPLGLFNVQRFQEIAVLSGSGLGGGSLINASVAYRPNRDVFCQAAWPVPLRSREVLDPYYELAEFELGVEREPWDHTAKMRAQRMAVERLAASGAHFEPARLAIQRASAELPVLNRQGMRQRGCTDCGDCLTGCNVGAKNTLANNYLPLARRAGCEIFTQTEVHRLEKCGDYYRIYFTHHAHDGQGALCQQHGMTTARVVVLSAGSLGSSEILLRSQSHQLQLTDQLGCRWTGNGDALGFIRNGQPAANIAGFSAYPDTGEPVGPIIETNLTYPHRSLAGRVLIQEGAAARSYANIASLLMRDLNLDDTRILLGMGHDGAAGRIQLDDQGYAEVHWPGLLESDYRKLIRGEFKRLAAAHGGQYHFLRLFGDRMISVHPLGGCAMADTPHSGVVNHQGQVFDAAHGGDIDPATGTHRVHTGLYVCDGAILPTSIACNPLLTITALAERNADLMLQSPQLADLFH</sequence>
<dbReference type="Gene3D" id="3.50.50.60">
    <property type="entry name" value="FAD/NAD(P)-binding domain"/>
    <property type="match status" value="3"/>
</dbReference>
<reference evidence="19 20" key="1">
    <citation type="submission" date="2019-02" db="EMBL/GenBank/DDBJ databases">
        <title>Deep-cultivation of Planctomycetes and their phenomic and genomic characterization uncovers novel biology.</title>
        <authorList>
            <person name="Wiegand S."/>
            <person name="Jogler M."/>
            <person name="Boedeker C."/>
            <person name="Pinto D."/>
            <person name="Vollmers J."/>
            <person name="Rivas-Marin E."/>
            <person name="Kohn T."/>
            <person name="Peeters S.H."/>
            <person name="Heuer A."/>
            <person name="Rast P."/>
            <person name="Oberbeckmann S."/>
            <person name="Bunk B."/>
            <person name="Jeske O."/>
            <person name="Meyerdierks A."/>
            <person name="Storesund J.E."/>
            <person name="Kallscheuer N."/>
            <person name="Luecker S."/>
            <person name="Lage O.M."/>
            <person name="Pohl T."/>
            <person name="Merkel B.J."/>
            <person name="Hornburger P."/>
            <person name="Mueller R.-W."/>
            <person name="Bruemmer F."/>
            <person name="Labrenz M."/>
            <person name="Spormann A.M."/>
            <person name="Op den Camp H."/>
            <person name="Overmann J."/>
            <person name="Amann R."/>
            <person name="Jetten M.S.M."/>
            <person name="Mascher T."/>
            <person name="Medema M.H."/>
            <person name="Devos D.P."/>
            <person name="Kaster A.-K."/>
            <person name="Ovreas L."/>
            <person name="Rohde M."/>
            <person name="Galperin M.Y."/>
            <person name="Jogler C."/>
        </authorList>
    </citation>
    <scope>NUCLEOTIDE SEQUENCE [LARGE SCALE GENOMIC DNA]</scope>
    <source>
        <strain evidence="19 20">Q31a</strain>
    </source>
</reference>
<dbReference type="SUPFAM" id="SSF51905">
    <property type="entry name" value="FAD/NAD(P)-binding domain"/>
    <property type="match status" value="1"/>
</dbReference>
<keyword evidence="3" id="KW-0153">Cholesterol metabolism</keyword>
<evidence type="ECO:0000256" key="3">
    <source>
        <dbReference type="ARBA" id="ARBA00022548"/>
    </source>
</evidence>
<feature type="region of interest" description="Disordered" evidence="16">
    <location>
        <begin position="1"/>
        <end position="23"/>
    </location>
</feature>
<evidence type="ECO:0000256" key="10">
    <source>
        <dbReference type="ARBA" id="ARBA00023235"/>
    </source>
</evidence>
<keyword evidence="5" id="KW-0274">FAD</keyword>
<dbReference type="GO" id="GO:0016995">
    <property type="term" value="F:cholesterol oxidase activity"/>
    <property type="evidence" value="ECO:0007669"/>
    <property type="project" value="UniProtKB-EC"/>
</dbReference>
<evidence type="ECO:0000256" key="5">
    <source>
        <dbReference type="ARBA" id="ARBA00022827"/>
    </source>
</evidence>
<feature type="domain" description="Glucose-methanol-choline oxidoreductase N-terminal" evidence="17">
    <location>
        <begin position="236"/>
        <end position="441"/>
    </location>
</feature>
<evidence type="ECO:0000313" key="19">
    <source>
        <dbReference type="EMBL" id="QDV22966.1"/>
    </source>
</evidence>
<evidence type="ECO:0000256" key="11">
    <source>
        <dbReference type="ARBA" id="ARBA00038856"/>
    </source>
</evidence>
<dbReference type="InterPro" id="IPR036188">
    <property type="entry name" value="FAD/NAD-bd_sf"/>
</dbReference>
<keyword evidence="8" id="KW-1207">Sterol metabolism</keyword>
<evidence type="ECO:0000256" key="15">
    <source>
        <dbReference type="ARBA" id="ARBA00049778"/>
    </source>
</evidence>
<evidence type="ECO:0000256" key="9">
    <source>
        <dbReference type="ARBA" id="ARBA00023221"/>
    </source>
</evidence>
<dbReference type="InterPro" id="IPR052542">
    <property type="entry name" value="Cholesterol_Oxidase"/>
</dbReference>
<dbReference type="AlphaFoldDB" id="A0A518G2Z0"/>
<gene>
    <name evidence="19" type="primary">choB</name>
    <name evidence="19" type="ORF">Q31a_12590</name>
</gene>
<dbReference type="OrthoDB" id="9787779at2"/>
<keyword evidence="20" id="KW-1185">Reference proteome</keyword>
<keyword evidence="9" id="KW-0753">Steroid metabolism</keyword>
<evidence type="ECO:0000256" key="2">
    <source>
        <dbReference type="ARBA" id="ARBA00010790"/>
    </source>
</evidence>
<dbReference type="Pfam" id="PF05199">
    <property type="entry name" value="GMC_oxred_C"/>
    <property type="match status" value="1"/>
</dbReference>
<dbReference type="RefSeq" id="WP_145075349.1">
    <property type="nucleotide sequence ID" value="NZ_CP036298.1"/>
</dbReference>
<evidence type="ECO:0000256" key="6">
    <source>
        <dbReference type="ARBA" id="ARBA00023002"/>
    </source>
</evidence>
<evidence type="ECO:0000259" key="18">
    <source>
        <dbReference type="Pfam" id="PF05199"/>
    </source>
</evidence>
<evidence type="ECO:0000256" key="8">
    <source>
        <dbReference type="ARBA" id="ARBA00023166"/>
    </source>
</evidence>
<protein>
    <recommendedName>
        <fullName evidence="14">Cholesterol oxidase</fullName>
        <ecNumber evidence="13">1.1.3.6</ecNumber>
        <ecNumber evidence="11">5.3.3.1</ecNumber>
    </recommendedName>
    <alternativeName>
        <fullName evidence="15">Cholesterol isomerase</fullName>
    </alternativeName>
</protein>
<accession>A0A518G2Z0</accession>
<proteinExistence type="inferred from homology"/>
<dbReference type="GO" id="GO:0050660">
    <property type="term" value="F:flavin adenine dinucleotide binding"/>
    <property type="evidence" value="ECO:0007669"/>
    <property type="project" value="InterPro"/>
</dbReference>
<evidence type="ECO:0000256" key="14">
    <source>
        <dbReference type="ARBA" id="ARBA00049744"/>
    </source>
</evidence>
<dbReference type="EC" id="5.3.3.1" evidence="11"/>
<evidence type="ECO:0000256" key="7">
    <source>
        <dbReference type="ARBA" id="ARBA00023098"/>
    </source>
</evidence>
<feature type="compositionally biased region" description="Polar residues" evidence="16">
    <location>
        <begin position="14"/>
        <end position="23"/>
    </location>
</feature>
<comment type="cofactor">
    <cofactor evidence="1">
        <name>FAD</name>
        <dbReference type="ChEBI" id="CHEBI:57692"/>
    </cofactor>
</comment>